<protein>
    <recommendedName>
        <fullName evidence="2">YhaN AAA domain-containing protein</fullName>
    </recommendedName>
</protein>
<dbReference type="SUPFAM" id="SSF52540">
    <property type="entry name" value="P-loop containing nucleoside triphosphate hydrolases"/>
    <property type="match status" value="1"/>
</dbReference>
<dbReference type="EMBL" id="CP010803">
    <property type="protein sequence ID" value="AJY46668.1"/>
    <property type="molecule type" value="Genomic_DNA"/>
</dbReference>
<evidence type="ECO:0000313" key="3">
    <source>
        <dbReference type="EMBL" id="AJY46668.1"/>
    </source>
</evidence>
<dbReference type="STRING" id="1486262.TM49_14880"/>
<dbReference type="InterPro" id="IPR027417">
    <property type="entry name" value="P-loop_NTPase"/>
</dbReference>
<keyword evidence="4" id="KW-1185">Reference proteome</keyword>
<dbReference type="AlphaFoldDB" id="A0A0D5LTG3"/>
<dbReference type="HOGENOM" id="CLU_006135_0_0_5"/>
<keyword evidence="1" id="KW-0175">Coiled coil</keyword>
<evidence type="ECO:0000313" key="4">
    <source>
        <dbReference type="Proteomes" id="UP000032611"/>
    </source>
</evidence>
<dbReference type="RefSeq" id="WP_045682400.1">
    <property type="nucleotide sequence ID" value="NZ_CP010803.1"/>
</dbReference>
<dbReference type="Gene3D" id="3.40.50.300">
    <property type="entry name" value="P-loop containing nucleotide triphosphate hydrolases"/>
    <property type="match status" value="2"/>
</dbReference>
<organism evidence="3 4">
    <name type="scientific">Martelella endophytica</name>
    <dbReference type="NCBI Taxonomy" id="1486262"/>
    <lineage>
        <taxon>Bacteria</taxon>
        <taxon>Pseudomonadati</taxon>
        <taxon>Pseudomonadota</taxon>
        <taxon>Alphaproteobacteria</taxon>
        <taxon>Hyphomicrobiales</taxon>
        <taxon>Aurantimonadaceae</taxon>
        <taxon>Martelella</taxon>
    </lineage>
</organism>
<dbReference type="PATRIC" id="fig|1486262.3.peg.3076"/>
<gene>
    <name evidence="3" type="ORF">TM49_14880</name>
</gene>
<dbReference type="OrthoDB" id="9764467at2"/>
<evidence type="ECO:0000259" key="2">
    <source>
        <dbReference type="Pfam" id="PF13514"/>
    </source>
</evidence>
<sequence>MRFLSLDLIRYGHFTDRSILFRPEAGLHIVYGPNEAGKSSALSAFSDLLFGFPDRDVGFDFLHEARDLRIGAEIAARSGARLSFRRRKGRKNTLLEGAAETALNDDALAAFLGSLERPVFERAFGLDSERLRAGADEMLADGGEIGQMLFSAASGLTGLRIASERLAADADAIYAPRRSQTRSFYQALDRHDEARKAERALELNASDWKALLKEEREIDEEIDTVQDRCRKRAARIAELERLQRLRGLVLEIDRHVAALAELEDVASVADETGLALETLEADRQRLQATIAEKGGRLGGLRRDLEALKVDDALLERRGDVSRLGVESGLYAQAVEALPARRLARDDAMAELAGYAAQLGLSSVEELESSSPNAMLRAELEQLVEEGGALAREKAAAEKALAEGRQALSALEGDRGEGHLVDPTPLRRRYEALRPDILSLEEMEALETEISRRERSLGASAAGLRPAIVDIFALSQAELPNQAELRRHRDAVASARKADGDSARALTELMDEEARLSTQLATEGERGPVPTRAAIVAARTRRDGLFRAFAEGASAAQSYINAVEEADRLADGALDDAERVARLGEIVKRLTQTQGSRETMALRRDEAAAALERATADYRGLFSRLAIAPAEPDEMIEWLRAVETLFVEREAVQSLRDKHGAALRRRDELLPALRALARDLGIDAELPALALCRQIGTALDRLSERWAGAREREGQRAAARQAIEARVSELAVLETRKAEFQKRYTVALGRFGLAPDTGLAAARAALALRERVPPLLASRERLSRETAADEARIARFEDDARALAETVAPEMAADAPAEIIRRLAERVEIHATRATRRETLEENAAVLQREIDALGVGQENCEARIGEIAASLPEGVSIAGLAERLKMRAGLRQELREARRRFDEGSDGADEAETRALAAGLDIAACRQELETLGSDQADDNEAFETLRERRLGCRHRKEAMGQGQSAEAAAFERVSAEAEARDLAREWVVLKLAGRLLDSALDRYREGRADPILAAAGRHFRALTRGAFDGLTQAYGEQDTLVLSALRAGGEEVPVGGLSDGTRDQLYLALRLAFLEDYASRNEPAPLIVDDIFQTFDDDRSAAGLKALSALGRIQTILFTHEASVVEIAQRELAGQADIIRLER</sequence>
<accession>A0A0D5LTG3</accession>
<feature type="coiled-coil region" evidence="1">
    <location>
        <begin position="269"/>
        <end position="296"/>
    </location>
</feature>
<evidence type="ECO:0000256" key="1">
    <source>
        <dbReference type="SAM" id="Coils"/>
    </source>
</evidence>
<dbReference type="KEGG" id="mey:TM49_14880"/>
<dbReference type="PANTHER" id="PTHR41259:SF1">
    <property type="entry name" value="DOUBLE-STRAND BREAK REPAIR RAD50 ATPASE, PUTATIVE-RELATED"/>
    <property type="match status" value="1"/>
</dbReference>
<proteinExistence type="predicted"/>
<reference evidence="3 4" key="1">
    <citation type="journal article" date="2015" name="Genome Announc.">
        <title>Complete genome sequence of Martelella endophytica YC6887, which has antifungal activity associated with a halophyte.</title>
        <authorList>
            <person name="Khan A."/>
            <person name="Khan H."/>
            <person name="Chung E.J."/>
            <person name="Hossain M.T."/>
            <person name="Chung Y.R."/>
        </authorList>
    </citation>
    <scope>NUCLEOTIDE SEQUENCE [LARGE SCALE GENOMIC DNA]</scope>
    <source>
        <strain evidence="3">YC6887</strain>
    </source>
</reference>
<name>A0A0D5LTG3_MAREN</name>
<dbReference type="PANTHER" id="PTHR41259">
    <property type="entry name" value="DOUBLE-STRAND BREAK REPAIR RAD50 ATPASE, PUTATIVE-RELATED"/>
    <property type="match status" value="1"/>
</dbReference>
<feature type="domain" description="YhaN AAA" evidence="2">
    <location>
        <begin position="1"/>
        <end position="208"/>
    </location>
</feature>
<dbReference type="InterPro" id="IPR038734">
    <property type="entry name" value="YhaN_AAA"/>
</dbReference>
<dbReference type="Proteomes" id="UP000032611">
    <property type="component" value="Chromosome"/>
</dbReference>
<dbReference type="Pfam" id="PF13514">
    <property type="entry name" value="AAA_27"/>
    <property type="match status" value="1"/>
</dbReference>